<name>A0A1I0FNX7_9ACTN</name>
<dbReference type="Proteomes" id="UP000198507">
    <property type="component" value="Unassembled WGS sequence"/>
</dbReference>
<feature type="compositionally biased region" description="Basic residues" evidence="1">
    <location>
        <begin position="357"/>
        <end position="368"/>
    </location>
</feature>
<evidence type="ECO:0000256" key="1">
    <source>
        <dbReference type="SAM" id="MobiDB-lite"/>
    </source>
</evidence>
<accession>A0A1I0FNX7</accession>
<reference evidence="4" key="1">
    <citation type="submission" date="2016-10" db="EMBL/GenBank/DDBJ databases">
        <authorList>
            <person name="Varghese N."/>
            <person name="Submissions S."/>
        </authorList>
    </citation>
    <scope>NUCLEOTIDE SEQUENCE [LARGE SCALE GENOMIC DNA]</scope>
    <source>
        <strain evidence="4">DSM 44209</strain>
    </source>
</reference>
<dbReference type="InterPro" id="IPR029058">
    <property type="entry name" value="AB_hydrolase_fold"/>
</dbReference>
<dbReference type="Gene3D" id="3.40.50.1820">
    <property type="entry name" value="alpha/beta hydrolase"/>
    <property type="match status" value="1"/>
</dbReference>
<dbReference type="RefSeq" id="WP_245743583.1">
    <property type="nucleotide sequence ID" value="NZ_FOIE01000006.1"/>
</dbReference>
<feature type="region of interest" description="Disordered" evidence="1">
    <location>
        <begin position="1"/>
        <end position="37"/>
    </location>
</feature>
<feature type="domain" description="AB hydrolase-1" evidence="2">
    <location>
        <begin position="72"/>
        <end position="327"/>
    </location>
</feature>
<dbReference type="Pfam" id="PF00561">
    <property type="entry name" value="Abhydrolase_1"/>
    <property type="match status" value="1"/>
</dbReference>
<dbReference type="SUPFAM" id="SSF53474">
    <property type="entry name" value="alpha/beta-Hydrolases"/>
    <property type="match status" value="1"/>
</dbReference>
<evidence type="ECO:0000313" key="3">
    <source>
        <dbReference type="EMBL" id="SET60049.1"/>
    </source>
</evidence>
<sequence length="376" mass="39944">MPDGPDARAAADGHPARPARLSAVPLPGTDRLPPPWPGEQVAVRGGEVFVRRTPWTGPVDGAAAGAPRERALYVHGLGGASTNWTDLAALLAVRFDGWALDLPGFGRSRPPARTSYSVRGHVAAVVDVLERIVAEPGEAAGRPVHLLGNSLGGLVSLFVAASRPDLVATLTLVSPAMPVYRVPGAFSRTLLLLLLPGIPALAERRLSGVTPEQQVRGMVQVCFGDPRRVPRARLDQALAEMRERAGQPWATRALTRSMRGLITSYLRVGPRNAWRLARSLRPPTLVVWGDRDRLVDPALAPRLAAAVPDARLQVLEGVGHVAMLEAPEPTARAVLALAEDAAAAAVPDQARASWPAARRRPATRRHRAVSTGAGRP</sequence>
<dbReference type="GO" id="GO:0003824">
    <property type="term" value="F:catalytic activity"/>
    <property type="evidence" value="ECO:0007669"/>
    <property type="project" value="UniProtKB-ARBA"/>
</dbReference>
<dbReference type="PANTHER" id="PTHR46438">
    <property type="entry name" value="ALPHA/BETA-HYDROLASES SUPERFAMILY PROTEIN"/>
    <property type="match status" value="1"/>
</dbReference>
<feature type="compositionally biased region" description="Basic and acidic residues" evidence="1">
    <location>
        <begin position="1"/>
        <end position="15"/>
    </location>
</feature>
<feature type="compositionally biased region" description="Low complexity" evidence="1">
    <location>
        <begin position="347"/>
        <end position="356"/>
    </location>
</feature>
<organism evidence="3 4">
    <name type="scientific">Geodermatophilus poikilotrophus</name>
    <dbReference type="NCBI Taxonomy" id="1333667"/>
    <lineage>
        <taxon>Bacteria</taxon>
        <taxon>Bacillati</taxon>
        <taxon>Actinomycetota</taxon>
        <taxon>Actinomycetes</taxon>
        <taxon>Geodermatophilales</taxon>
        <taxon>Geodermatophilaceae</taxon>
        <taxon>Geodermatophilus</taxon>
    </lineage>
</organism>
<gene>
    <name evidence="3" type="ORF">SAMN04488546_2923</name>
</gene>
<dbReference type="EMBL" id="FOIE01000006">
    <property type="protein sequence ID" value="SET60049.1"/>
    <property type="molecule type" value="Genomic_DNA"/>
</dbReference>
<dbReference type="PRINTS" id="PR00111">
    <property type="entry name" value="ABHYDROLASE"/>
</dbReference>
<evidence type="ECO:0000259" key="2">
    <source>
        <dbReference type="Pfam" id="PF00561"/>
    </source>
</evidence>
<dbReference type="InterPro" id="IPR000073">
    <property type="entry name" value="AB_hydrolase_1"/>
</dbReference>
<proteinExistence type="predicted"/>
<dbReference type="PANTHER" id="PTHR46438:SF11">
    <property type="entry name" value="LIPASE-RELATED"/>
    <property type="match status" value="1"/>
</dbReference>
<evidence type="ECO:0000313" key="4">
    <source>
        <dbReference type="Proteomes" id="UP000198507"/>
    </source>
</evidence>
<feature type="region of interest" description="Disordered" evidence="1">
    <location>
        <begin position="347"/>
        <end position="376"/>
    </location>
</feature>
<dbReference type="AlphaFoldDB" id="A0A1I0FNX7"/>
<keyword evidence="4" id="KW-1185">Reference proteome</keyword>
<protein>
    <submittedName>
        <fullName evidence="3">Pimeloyl-ACP methyl ester carboxylesterase</fullName>
    </submittedName>
</protein>